<organism evidence="2 3">
    <name type="scientific">Metarhizium guizhouense (strain ARSEF 977)</name>
    <dbReference type="NCBI Taxonomy" id="1276136"/>
    <lineage>
        <taxon>Eukaryota</taxon>
        <taxon>Fungi</taxon>
        <taxon>Dikarya</taxon>
        <taxon>Ascomycota</taxon>
        <taxon>Pezizomycotina</taxon>
        <taxon>Sordariomycetes</taxon>
        <taxon>Hypocreomycetidae</taxon>
        <taxon>Hypocreales</taxon>
        <taxon>Clavicipitaceae</taxon>
        <taxon>Metarhizium</taxon>
    </lineage>
</organism>
<gene>
    <name evidence="2" type="ORF">MGU_10502</name>
</gene>
<dbReference type="EMBL" id="AZNH01000099">
    <property type="protein sequence ID" value="KID82182.1"/>
    <property type="molecule type" value="Genomic_DNA"/>
</dbReference>
<feature type="transmembrane region" description="Helical" evidence="1">
    <location>
        <begin position="60"/>
        <end position="83"/>
    </location>
</feature>
<name>A0A0B4GQZ9_METGA</name>
<reference evidence="2 3" key="1">
    <citation type="journal article" date="2014" name="Proc. Natl. Acad. Sci. U.S.A.">
        <title>Trajectory and genomic determinants of fungal-pathogen speciation and host adaptation.</title>
        <authorList>
            <person name="Hu X."/>
            <person name="Xiao G."/>
            <person name="Zheng P."/>
            <person name="Shang Y."/>
            <person name="Su Y."/>
            <person name="Zhang X."/>
            <person name="Liu X."/>
            <person name="Zhan S."/>
            <person name="St Leger R.J."/>
            <person name="Wang C."/>
        </authorList>
    </citation>
    <scope>NUCLEOTIDE SEQUENCE [LARGE SCALE GENOMIC DNA]</scope>
    <source>
        <strain evidence="2 3">ARSEF 977</strain>
    </source>
</reference>
<accession>A0A0B4GQZ9</accession>
<comment type="caution">
    <text evidence="2">The sequence shown here is derived from an EMBL/GenBank/DDBJ whole genome shotgun (WGS) entry which is preliminary data.</text>
</comment>
<dbReference type="AlphaFoldDB" id="A0A0B4GQZ9"/>
<feature type="transmembrane region" description="Helical" evidence="1">
    <location>
        <begin position="28"/>
        <end position="48"/>
    </location>
</feature>
<dbReference type="Proteomes" id="UP000031192">
    <property type="component" value="Unassembled WGS sequence"/>
</dbReference>
<dbReference type="HOGENOM" id="CLU_1489347_0_0_1"/>
<keyword evidence="1" id="KW-1133">Transmembrane helix</keyword>
<sequence length="181" mass="20073">MPPAVANPPTPQDIDSFYQFKIKQYGDFAQTLLIAATFAGAITLSKALDNTSTQNINDNGLLAWASSIFVASIMGCVMIIISVKLDVPFGIVQFEVVVVSFLVTAGFYLLIATPLFRNSHEAAFIFGTVFYWLFFLIALHFSILSALHYSLVEYPKLEKYAVDVYIERKRGEMAKAGRALL</sequence>
<feature type="transmembrane region" description="Helical" evidence="1">
    <location>
        <begin position="123"/>
        <end position="147"/>
    </location>
</feature>
<keyword evidence="1" id="KW-0472">Membrane</keyword>
<evidence type="ECO:0000313" key="2">
    <source>
        <dbReference type="EMBL" id="KID82182.1"/>
    </source>
</evidence>
<evidence type="ECO:0000256" key="1">
    <source>
        <dbReference type="SAM" id="Phobius"/>
    </source>
</evidence>
<feature type="transmembrane region" description="Helical" evidence="1">
    <location>
        <begin position="89"/>
        <end position="111"/>
    </location>
</feature>
<proteinExistence type="predicted"/>
<keyword evidence="3" id="KW-1185">Reference proteome</keyword>
<evidence type="ECO:0000313" key="3">
    <source>
        <dbReference type="Proteomes" id="UP000031192"/>
    </source>
</evidence>
<protein>
    <submittedName>
        <fullName evidence="2">Uncharacterized protein</fullName>
    </submittedName>
</protein>
<keyword evidence="1" id="KW-0812">Transmembrane</keyword>